<name>A0A2P5ARG9_PARAD</name>
<evidence type="ECO:0000256" key="1">
    <source>
        <dbReference type="SAM" id="MobiDB-lite"/>
    </source>
</evidence>
<comment type="caution">
    <text evidence="2">The sequence shown here is derived from an EMBL/GenBank/DDBJ whole genome shotgun (WGS) entry which is preliminary data.</text>
</comment>
<sequence length="138" mass="15773">MLDFNQDDAEPAEVNNIDELLCESCIVTQDNFLVDDDKFEDDTLEEYDDKEIEIVDNDICSEENNNISDGSAPPGSRLSSDGSDPKGKRVREEMRGITIEKKLRREKFTNLKMQHDERTGKPILKHGQIFLNSLIKLV</sequence>
<dbReference type="AlphaFoldDB" id="A0A2P5ARG9"/>
<feature type="region of interest" description="Disordered" evidence="1">
    <location>
        <begin position="58"/>
        <end position="95"/>
    </location>
</feature>
<keyword evidence="3" id="KW-1185">Reference proteome</keyword>
<proteinExistence type="predicted"/>
<reference evidence="3" key="1">
    <citation type="submission" date="2016-06" db="EMBL/GenBank/DDBJ databases">
        <title>Parallel loss of symbiosis genes in relatives of nitrogen-fixing non-legume Parasponia.</title>
        <authorList>
            <person name="Van Velzen R."/>
            <person name="Holmer R."/>
            <person name="Bu F."/>
            <person name="Rutten L."/>
            <person name="Van Zeijl A."/>
            <person name="Liu W."/>
            <person name="Santuari L."/>
            <person name="Cao Q."/>
            <person name="Sharma T."/>
            <person name="Shen D."/>
            <person name="Roswanjaya Y."/>
            <person name="Wardhani T."/>
            <person name="Kalhor M.S."/>
            <person name="Jansen J."/>
            <person name="Van den Hoogen J."/>
            <person name="Gungor B."/>
            <person name="Hartog M."/>
            <person name="Hontelez J."/>
            <person name="Verver J."/>
            <person name="Yang W.-C."/>
            <person name="Schijlen E."/>
            <person name="Repin R."/>
            <person name="Schilthuizen M."/>
            <person name="Schranz E."/>
            <person name="Heidstra R."/>
            <person name="Miyata K."/>
            <person name="Fedorova E."/>
            <person name="Kohlen W."/>
            <person name="Bisseling T."/>
            <person name="Smit S."/>
            <person name="Geurts R."/>
        </authorList>
    </citation>
    <scope>NUCLEOTIDE SEQUENCE [LARGE SCALE GENOMIC DNA]</scope>
    <source>
        <strain evidence="3">cv. WU1-14</strain>
    </source>
</reference>
<gene>
    <name evidence="2" type="ORF">PanWU01x14_307120</name>
</gene>
<accession>A0A2P5ARG9</accession>
<organism evidence="2 3">
    <name type="scientific">Parasponia andersonii</name>
    <name type="common">Sponia andersonii</name>
    <dbReference type="NCBI Taxonomy" id="3476"/>
    <lineage>
        <taxon>Eukaryota</taxon>
        <taxon>Viridiplantae</taxon>
        <taxon>Streptophyta</taxon>
        <taxon>Embryophyta</taxon>
        <taxon>Tracheophyta</taxon>
        <taxon>Spermatophyta</taxon>
        <taxon>Magnoliopsida</taxon>
        <taxon>eudicotyledons</taxon>
        <taxon>Gunneridae</taxon>
        <taxon>Pentapetalae</taxon>
        <taxon>rosids</taxon>
        <taxon>fabids</taxon>
        <taxon>Rosales</taxon>
        <taxon>Cannabaceae</taxon>
        <taxon>Parasponia</taxon>
    </lineage>
</organism>
<evidence type="ECO:0000313" key="2">
    <source>
        <dbReference type="EMBL" id="PON39142.1"/>
    </source>
</evidence>
<evidence type="ECO:0000313" key="3">
    <source>
        <dbReference type="Proteomes" id="UP000237105"/>
    </source>
</evidence>
<protein>
    <submittedName>
        <fullName evidence="2">Uncharacterized protein</fullName>
    </submittedName>
</protein>
<dbReference type="Proteomes" id="UP000237105">
    <property type="component" value="Unassembled WGS sequence"/>
</dbReference>
<dbReference type="EMBL" id="JXTB01000474">
    <property type="protein sequence ID" value="PON39142.1"/>
    <property type="molecule type" value="Genomic_DNA"/>
</dbReference>
<feature type="compositionally biased region" description="Basic and acidic residues" evidence="1">
    <location>
        <begin position="83"/>
        <end position="95"/>
    </location>
</feature>